<keyword evidence="2" id="KW-1185">Reference proteome</keyword>
<sequence length="88" mass="9908">SGVWGCGVMKERKVKAQPALLHQNSPPNLTGKLPHCCPAARFQLLPWCPLDLQLDDHGFLHSPILSLRDQTPSSVIELERDEVERRTE</sequence>
<protein>
    <submittedName>
        <fullName evidence="1">Uncharacterized protein</fullName>
    </submittedName>
</protein>
<comment type="caution">
    <text evidence="1">The sequence shown here is derived from an EMBL/GenBank/DDBJ whole genome shotgun (WGS) entry which is preliminary data.</text>
</comment>
<feature type="non-terminal residue" evidence="1">
    <location>
        <position position="1"/>
    </location>
</feature>
<organism evidence="1 2">
    <name type="scientific">Taxus chinensis</name>
    <name type="common">Chinese yew</name>
    <name type="synonym">Taxus wallichiana var. chinensis</name>
    <dbReference type="NCBI Taxonomy" id="29808"/>
    <lineage>
        <taxon>Eukaryota</taxon>
        <taxon>Viridiplantae</taxon>
        <taxon>Streptophyta</taxon>
        <taxon>Embryophyta</taxon>
        <taxon>Tracheophyta</taxon>
        <taxon>Spermatophyta</taxon>
        <taxon>Pinopsida</taxon>
        <taxon>Pinidae</taxon>
        <taxon>Conifers II</taxon>
        <taxon>Cupressales</taxon>
        <taxon>Taxaceae</taxon>
        <taxon>Taxus</taxon>
    </lineage>
</organism>
<reference evidence="1 2" key="1">
    <citation type="journal article" date="2021" name="Nat. Plants">
        <title>The Taxus genome provides insights into paclitaxel biosynthesis.</title>
        <authorList>
            <person name="Xiong X."/>
            <person name="Gou J."/>
            <person name="Liao Q."/>
            <person name="Li Y."/>
            <person name="Zhou Q."/>
            <person name="Bi G."/>
            <person name="Li C."/>
            <person name="Du R."/>
            <person name="Wang X."/>
            <person name="Sun T."/>
            <person name="Guo L."/>
            <person name="Liang H."/>
            <person name="Lu P."/>
            <person name="Wu Y."/>
            <person name="Zhang Z."/>
            <person name="Ro D.K."/>
            <person name="Shang Y."/>
            <person name="Huang S."/>
            <person name="Yan J."/>
        </authorList>
    </citation>
    <scope>NUCLEOTIDE SEQUENCE [LARGE SCALE GENOMIC DNA]</scope>
    <source>
        <strain evidence="1">Ta-2019</strain>
    </source>
</reference>
<dbReference type="AlphaFoldDB" id="A0AA38FL69"/>
<proteinExistence type="predicted"/>
<dbReference type="EMBL" id="JAHRHJ020000008">
    <property type="protein sequence ID" value="KAH9305820.1"/>
    <property type="molecule type" value="Genomic_DNA"/>
</dbReference>
<accession>A0AA38FL69</accession>
<evidence type="ECO:0000313" key="1">
    <source>
        <dbReference type="EMBL" id="KAH9305820.1"/>
    </source>
</evidence>
<dbReference type="Proteomes" id="UP000824469">
    <property type="component" value="Unassembled WGS sequence"/>
</dbReference>
<feature type="non-terminal residue" evidence="1">
    <location>
        <position position="88"/>
    </location>
</feature>
<evidence type="ECO:0000313" key="2">
    <source>
        <dbReference type="Proteomes" id="UP000824469"/>
    </source>
</evidence>
<name>A0AA38FL69_TAXCH</name>
<gene>
    <name evidence="1" type="ORF">KI387_010224</name>
</gene>